<organism evidence="1">
    <name type="scientific">marine sediment metagenome</name>
    <dbReference type="NCBI Taxonomy" id="412755"/>
    <lineage>
        <taxon>unclassified sequences</taxon>
        <taxon>metagenomes</taxon>
        <taxon>ecological metagenomes</taxon>
    </lineage>
</organism>
<comment type="caution">
    <text evidence="1">The sequence shown here is derived from an EMBL/GenBank/DDBJ whole genome shotgun (WGS) entry which is preliminary data.</text>
</comment>
<dbReference type="AlphaFoldDB" id="A0A0F9BTB7"/>
<feature type="non-terminal residue" evidence="1">
    <location>
        <position position="531"/>
    </location>
</feature>
<evidence type="ECO:0000313" key="1">
    <source>
        <dbReference type="EMBL" id="KKL25145.1"/>
    </source>
</evidence>
<feature type="non-terminal residue" evidence="1">
    <location>
        <position position="1"/>
    </location>
</feature>
<sequence>EDEKNLPAIPVETQQKMEANHSRVQGNIQSILDDGGDFVDISRYMKADGIEFDVGREEQREVEDVNAKTVGLSFIRGSIRGTFGLAALPFLATDAIGFMVRRLFDEQAEFEAVLSGRIAGGGEEISKFFDPNFTFEKGEKDVESAFTNRLAEKVGEFVTPGGLIIKGMTSQGAKLLAKNPDAAGLIQKMFIQAAKNPIKTQFYEAGLGMTAATAGELVATNIREGGNPAEMEKIGWARFAAEMISIFGVTISQRLGAKLVDLARSKLVLTPAAQRLAAEIKFGELLNEVMEADPVVLRNIRRAEELEKVTGIKFTMDEVFQNPDIQAAVNSIIKTGSDLSQTRYLRMLESSRERVNQLIIELEPVMFKSDNLKVSLSNFMAKKFDEVDSRVLAAERRAVEEADLLHPQRTPESIGQSGMEQMRILEEEAQEGAEALLRPLIGETPVPVNHIKLSMRLAKHDPRFATKNVAREAEGLAPVGLAGREFGDIPEVILQVAKENFGEGVNKVDIASLMEWRRLVGKHERLAGIAG</sequence>
<accession>A0A0F9BTB7</accession>
<name>A0A0F9BTB7_9ZZZZ</name>
<proteinExistence type="predicted"/>
<protein>
    <submittedName>
        <fullName evidence="1">Uncharacterized protein</fullName>
    </submittedName>
</protein>
<dbReference type="EMBL" id="LAZR01036324">
    <property type="protein sequence ID" value="KKL25145.1"/>
    <property type="molecule type" value="Genomic_DNA"/>
</dbReference>
<gene>
    <name evidence="1" type="ORF">LCGC14_2408250</name>
</gene>
<reference evidence="1" key="1">
    <citation type="journal article" date="2015" name="Nature">
        <title>Complex archaea that bridge the gap between prokaryotes and eukaryotes.</title>
        <authorList>
            <person name="Spang A."/>
            <person name="Saw J.H."/>
            <person name="Jorgensen S.L."/>
            <person name="Zaremba-Niedzwiedzka K."/>
            <person name="Martijn J."/>
            <person name="Lind A.E."/>
            <person name="van Eijk R."/>
            <person name="Schleper C."/>
            <person name="Guy L."/>
            <person name="Ettema T.J."/>
        </authorList>
    </citation>
    <scope>NUCLEOTIDE SEQUENCE</scope>
</reference>